<evidence type="ECO:0000259" key="8">
    <source>
        <dbReference type="Pfam" id="PF01545"/>
    </source>
</evidence>
<feature type="transmembrane region" description="Helical" evidence="7">
    <location>
        <begin position="179"/>
        <end position="196"/>
    </location>
</feature>
<dbReference type="InterPro" id="IPR058533">
    <property type="entry name" value="Cation_efflux_TM"/>
</dbReference>
<evidence type="ECO:0000256" key="5">
    <source>
        <dbReference type="ARBA" id="ARBA00022989"/>
    </source>
</evidence>
<dbReference type="NCBIfam" id="TIGR01297">
    <property type="entry name" value="CDF"/>
    <property type="match status" value="1"/>
</dbReference>
<dbReference type="PANTHER" id="PTHR43840:SF15">
    <property type="entry name" value="MITOCHONDRIAL METAL TRANSPORTER 1-RELATED"/>
    <property type="match status" value="1"/>
</dbReference>
<feature type="transmembrane region" description="Helical" evidence="7">
    <location>
        <begin position="111"/>
        <end position="131"/>
    </location>
</feature>
<comment type="caution">
    <text evidence="10">The sequence shown here is derived from an EMBL/GenBank/DDBJ whole genome shotgun (WGS) entry which is preliminary data.</text>
</comment>
<dbReference type="SUPFAM" id="SSF161111">
    <property type="entry name" value="Cation efflux protein transmembrane domain-like"/>
    <property type="match status" value="1"/>
</dbReference>
<evidence type="ECO:0000256" key="1">
    <source>
        <dbReference type="ARBA" id="ARBA00004141"/>
    </source>
</evidence>
<evidence type="ECO:0000256" key="6">
    <source>
        <dbReference type="ARBA" id="ARBA00023136"/>
    </source>
</evidence>
<evidence type="ECO:0000256" key="4">
    <source>
        <dbReference type="ARBA" id="ARBA00022692"/>
    </source>
</evidence>
<evidence type="ECO:0000313" key="11">
    <source>
        <dbReference type="Proteomes" id="UP000216035"/>
    </source>
</evidence>
<dbReference type="Pfam" id="PF01545">
    <property type="entry name" value="Cation_efflux"/>
    <property type="match status" value="1"/>
</dbReference>
<keyword evidence="4 7" id="KW-0812">Transmembrane</keyword>
<dbReference type="InterPro" id="IPR036837">
    <property type="entry name" value="Cation_efflux_CTD_sf"/>
</dbReference>
<keyword evidence="11" id="KW-1185">Reference proteome</keyword>
<feature type="transmembrane region" description="Helical" evidence="7">
    <location>
        <begin position="36"/>
        <end position="56"/>
    </location>
</feature>
<evidence type="ECO:0000259" key="9">
    <source>
        <dbReference type="Pfam" id="PF16916"/>
    </source>
</evidence>
<dbReference type="GO" id="GO:0008324">
    <property type="term" value="F:monoatomic cation transmembrane transporter activity"/>
    <property type="evidence" value="ECO:0007669"/>
    <property type="project" value="InterPro"/>
</dbReference>
<dbReference type="Gene3D" id="1.20.1510.10">
    <property type="entry name" value="Cation efflux protein transmembrane domain"/>
    <property type="match status" value="1"/>
</dbReference>
<comment type="similarity">
    <text evidence="2">Belongs to the cation diffusion facilitator (CDF) transporter (TC 2.A.4) family.</text>
</comment>
<dbReference type="FunFam" id="1.20.1510.10:FF:000006">
    <property type="entry name" value="Divalent cation efflux transporter"/>
    <property type="match status" value="1"/>
</dbReference>
<gene>
    <name evidence="10" type="ORF">CHX27_07455</name>
</gene>
<reference evidence="10 11" key="1">
    <citation type="submission" date="2017-07" db="EMBL/GenBank/DDBJ databases">
        <title>Flavobacterium cyanobacteriorum sp. nov., isolated from cyanobacterial aggregates in a eutrophic lake.</title>
        <authorList>
            <person name="Cai H."/>
        </authorList>
    </citation>
    <scope>NUCLEOTIDE SEQUENCE [LARGE SCALE GENOMIC DNA]</scope>
    <source>
        <strain evidence="10 11">TH167</strain>
    </source>
</reference>
<keyword evidence="5 7" id="KW-1133">Transmembrane helix</keyword>
<dbReference type="InterPro" id="IPR002524">
    <property type="entry name" value="Cation_efflux"/>
</dbReference>
<dbReference type="InterPro" id="IPR027469">
    <property type="entry name" value="Cation_efflux_TMD_sf"/>
</dbReference>
<dbReference type="Gene3D" id="3.30.70.1350">
    <property type="entry name" value="Cation efflux protein, cytoplasmic domain"/>
    <property type="match status" value="1"/>
</dbReference>
<evidence type="ECO:0000256" key="2">
    <source>
        <dbReference type="ARBA" id="ARBA00008114"/>
    </source>
</evidence>
<dbReference type="Pfam" id="PF16916">
    <property type="entry name" value="ZT_dimer"/>
    <property type="match status" value="1"/>
</dbReference>
<accession>A0A255ZUE3</accession>
<dbReference type="GO" id="GO:0016020">
    <property type="term" value="C:membrane"/>
    <property type="evidence" value="ECO:0007669"/>
    <property type="project" value="UniProtKB-SubCell"/>
</dbReference>
<sequence>MSKAVIRVVLISLLSNGVLAVIKFLAGVYGDSYALLADATESAADFFASFVLYFGFIYSHKPADKNHPYGHGRLEPLVTFIVVAFLICSASLIVYKSIVHIITPHKTPAPFTLLVLGVLIIWKEILFRIVMNRAKKSNNTALKAEAWHHRSDALTSVAAFIGISIALFFGKGYESADDWAALLASFVIFYNAWHIFRPALGEMMDEQIHEDLSERIRVESVKVAGIIATEKLHIRKSGARYYIDLHAMVKGELTVIESHKIGHDLEDHLLREIPEIAEVLVHIEPDSVTLPA</sequence>
<evidence type="ECO:0000256" key="7">
    <source>
        <dbReference type="SAM" id="Phobius"/>
    </source>
</evidence>
<protein>
    <submittedName>
        <fullName evidence="10">Cation-efflux pump</fullName>
    </submittedName>
</protein>
<dbReference type="InterPro" id="IPR050291">
    <property type="entry name" value="CDF_Transporter"/>
</dbReference>
<dbReference type="InterPro" id="IPR027470">
    <property type="entry name" value="Cation_efflux_CTD"/>
</dbReference>
<dbReference type="RefSeq" id="WP_094486137.1">
    <property type="nucleotide sequence ID" value="NZ_NOXX01000191.1"/>
</dbReference>
<evidence type="ECO:0000313" key="10">
    <source>
        <dbReference type="EMBL" id="OYQ44380.1"/>
    </source>
</evidence>
<feature type="transmembrane region" description="Helical" evidence="7">
    <location>
        <begin position="152"/>
        <end position="173"/>
    </location>
</feature>
<feature type="transmembrane region" description="Helical" evidence="7">
    <location>
        <begin position="77"/>
        <end position="99"/>
    </location>
</feature>
<dbReference type="OrthoDB" id="9806522at2"/>
<dbReference type="EMBL" id="NOXX01000191">
    <property type="protein sequence ID" value="OYQ44380.1"/>
    <property type="molecule type" value="Genomic_DNA"/>
</dbReference>
<feature type="domain" description="Cation efflux protein cytoplasmic" evidence="9">
    <location>
        <begin position="210"/>
        <end position="285"/>
    </location>
</feature>
<dbReference type="AlphaFoldDB" id="A0A255ZUE3"/>
<keyword evidence="6 7" id="KW-0472">Membrane</keyword>
<dbReference type="Proteomes" id="UP000216035">
    <property type="component" value="Unassembled WGS sequence"/>
</dbReference>
<comment type="subcellular location">
    <subcellularLocation>
        <location evidence="1">Membrane</location>
        <topology evidence="1">Multi-pass membrane protein</topology>
    </subcellularLocation>
</comment>
<name>A0A255ZUE3_9FLAO</name>
<keyword evidence="3" id="KW-0813">Transport</keyword>
<evidence type="ECO:0000256" key="3">
    <source>
        <dbReference type="ARBA" id="ARBA00022448"/>
    </source>
</evidence>
<dbReference type="SUPFAM" id="SSF160240">
    <property type="entry name" value="Cation efflux protein cytoplasmic domain-like"/>
    <property type="match status" value="1"/>
</dbReference>
<organism evidence="10 11">
    <name type="scientific">Flavobacterium aurantiibacter</name>
    <dbReference type="NCBI Taxonomy" id="2023067"/>
    <lineage>
        <taxon>Bacteria</taxon>
        <taxon>Pseudomonadati</taxon>
        <taxon>Bacteroidota</taxon>
        <taxon>Flavobacteriia</taxon>
        <taxon>Flavobacteriales</taxon>
        <taxon>Flavobacteriaceae</taxon>
        <taxon>Flavobacterium</taxon>
    </lineage>
</organism>
<proteinExistence type="inferred from homology"/>
<dbReference type="PANTHER" id="PTHR43840">
    <property type="entry name" value="MITOCHONDRIAL METAL TRANSPORTER 1-RELATED"/>
    <property type="match status" value="1"/>
</dbReference>
<feature type="domain" description="Cation efflux protein transmembrane" evidence="8">
    <location>
        <begin position="9"/>
        <end position="204"/>
    </location>
</feature>